<keyword evidence="4" id="KW-0460">Magnesium</keyword>
<dbReference type="GO" id="GO:0003924">
    <property type="term" value="F:GTPase activity"/>
    <property type="evidence" value="ECO:0007669"/>
    <property type="project" value="InterPro"/>
</dbReference>
<accession>A0A7I8VPM8</accession>
<keyword evidence="2 3" id="KW-0342">GTP-binding</keyword>
<evidence type="ECO:0000256" key="1">
    <source>
        <dbReference type="ARBA" id="ARBA00022741"/>
    </source>
</evidence>
<dbReference type="EMBL" id="CAJFCJ010000007">
    <property type="protein sequence ID" value="CAD5117677.1"/>
    <property type="molecule type" value="Genomic_DNA"/>
</dbReference>
<dbReference type="PRINTS" id="PR00328">
    <property type="entry name" value="SAR1GTPBP"/>
</dbReference>
<feature type="region of interest" description="Disordered" evidence="5">
    <location>
        <begin position="244"/>
        <end position="435"/>
    </location>
</feature>
<dbReference type="GO" id="GO:0097500">
    <property type="term" value="P:receptor localization to non-motile cilium"/>
    <property type="evidence" value="ECO:0007669"/>
    <property type="project" value="TreeGrafter"/>
</dbReference>
<feature type="compositionally biased region" description="Basic and acidic residues" evidence="5">
    <location>
        <begin position="339"/>
        <end position="353"/>
    </location>
</feature>
<dbReference type="OrthoDB" id="14717at2759"/>
<protein>
    <submittedName>
        <fullName evidence="6">DgyrCDS6427</fullName>
    </submittedName>
</protein>
<dbReference type="PANTHER" id="PTHR46090">
    <property type="entry name" value="ADP-RIBOSYLATION FACTOR-LIKE PROTEIN 13B"/>
    <property type="match status" value="1"/>
</dbReference>
<evidence type="ECO:0000256" key="3">
    <source>
        <dbReference type="PIRSR" id="PIRSR606689-1"/>
    </source>
</evidence>
<feature type="compositionally biased region" description="Basic residues" evidence="5">
    <location>
        <begin position="354"/>
        <end position="367"/>
    </location>
</feature>
<dbReference type="GO" id="GO:0060170">
    <property type="term" value="C:ciliary membrane"/>
    <property type="evidence" value="ECO:0007669"/>
    <property type="project" value="TreeGrafter"/>
</dbReference>
<dbReference type="GO" id="GO:0046872">
    <property type="term" value="F:metal ion binding"/>
    <property type="evidence" value="ECO:0007669"/>
    <property type="project" value="UniProtKB-KW"/>
</dbReference>
<evidence type="ECO:0000313" key="7">
    <source>
        <dbReference type="Proteomes" id="UP000549394"/>
    </source>
</evidence>
<dbReference type="Pfam" id="PF00025">
    <property type="entry name" value="Arf"/>
    <property type="match status" value="1"/>
</dbReference>
<sequence length="435" mass="50304">MFSLCYTCCRREGNREAVTKALPIAVLGLDNAGKTVMSTGLSGEKDHNPAPTVGFSNNDFKIGKQQIKLMDLGGGKRVRSIWKNYLSEIYGIIFVIDASDSERVTECREVLNELLRDQRVREKPILLYVYYNVLGFHPNKKQSPLLSYSLANKQDKAGAMDEMDICTALHVEDTVFKVKCPSRIELCSAISYGTGKKVDPAIYKGLCWMIAIIHQRWEDLDSRVKRQNEEHKAEEARKFEEKKARARLNKEEREARERETNGFRDDDDEDTRLDSPDYSRRKDSFKRRSQHKENYSPRNRPFGSDEMLRRRSSTPPPLNHSSGLPLTKSRSIVPPRQLEPLHIDESDGADSARSKKKKKKGRFRLKNNKIGQDDYDTPRQYDYENSYSSKGRSNHPTIDEFDEDADKPHRNWSLDLPDDMDPYRRRPNSYDDVIT</sequence>
<dbReference type="SMART" id="SM00178">
    <property type="entry name" value="SAR"/>
    <property type="match status" value="1"/>
</dbReference>
<evidence type="ECO:0000313" key="6">
    <source>
        <dbReference type="EMBL" id="CAD5117677.1"/>
    </source>
</evidence>
<evidence type="ECO:0000256" key="4">
    <source>
        <dbReference type="PIRSR" id="PIRSR606689-2"/>
    </source>
</evidence>
<feature type="compositionally biased region" description="Polar residues" evidence="5">
    <location>
        <begin position="319"/>
        <end position="330"/>
    </location>
</feature>
<feature type="compositionally biased region" description="Polar residues" evidence="5">
    <location>
        <begin position="383"/>
        <end position="396"/>
    </location>
</feature>
<evidence type="ECO:0000256" key="2">
    <source>
        <dbReference type="ARBA" id="ARBA00023134"/>
    </source>
</evidence>
<keyword evidence="4" id="KW-0479">Metal-binding</keyword>
<dbReference type="PROSITE" id="PS51417">
    <property type="entry name" value="ARF"/>
    <property type="match status" value="1"/>
</dbReference>
<dbReference type="SUPFAM" id="SSF52540">
    <property type="entry name" value="P-loop containing nucleoside triphosphate hydrolases"/>
    <property type="match status" value="1"/>
</dbReference>
<feature type="compositionally biased region" description="Basic and acidic residues" evidence="5">
    <location>
        <begin position="272"/>
        <end position="282"/>
    </location>
</feature>
<feature type="compositionally biased region" description="Basic and acidic residues" evidence="5">
    <location>
        <begin position="244"/>
        <end position="264"/>
    </location>
</feature>
<dbReference type="InterPro" id="IPR006689">
    <property type="entry name" value="Small_GTPase_ARF/SAR"/>
</dbReference>
<dbReference type="SMART" id="SM00177">
    <property type="entry name" value="ARF"/>
    <property type="match status" value="1"/>
</dbReference>
<dbReference type="GO" id="GO:0097730">
    <property type="term" value="C:non-motile cilium"/>
    <property type="evidence" value="ECO:0007669"/>
    <property type="project" value="TreeGrafter"/>
</dbReference>
<organism evidence="6 7">
    <name type="scientific">Dimorphilus gyrociliatus</name>
    <dbReference type="NCBI Taxonomy" id="2664684"/>
    <lineage>
        <taxon>Eukaryota</taxon>
        <taxon>Metazoa</taxon>
        <taxon>Spiralia</taxon>
        <taxon>Lophotrochozoa</taxon>
        <taxon>Annelida</taxon>
        <taxon>Polychaeta</taxon>
        <taxon>Polychaeta incertae sedis</taxon>
        <taxon>Dinophilidae</taxon>
        <taxon>Dimorphilus</taxon>
    </lineage>
</organism>
<evidence type="ECO:0000256" key="5">
    <source>
        <dbReference type="SAM" id="MobiDB-lite"/>
    </source>
</evidence>
<proteinExistence type="predicted"/>
<dbReference type="GO" id="GO:0005525">
    <property type="term" value="F:GTP binding"/>
    <property type="evidence" value="ECO:0007669"/>
    <property type="project" value="UniProtKB-KW"/>
</dbReference>
<feature type="binding site" evidence="3">
    <location>
        <begin position="152"/>
        <end position="155"/>
    </location>
    <ligand>
        <name>GTP</name>
        <dbReference type="ChEBI" id="CHEBI:37565"/>
    </ligand>
</feature>
<dbReference type="Proteomes" id="UP000549394">
    <property type="component" value="Unassembled WGS sequence"/>
</dbReference>
<feature type="binding site" evidence="4">
    <location>
        <position position="52"/>
    </location>
    <ligand>
        <name>Mg(2+)</name>
        <dbReference type="ChEBI" id="CHEBI:18420"/>
    </ligand>
</feature>
<dbReference type="GO" id="GO:1905515">
    <property type="term" value="P:non-motile cilium assembly"/>
    <property type="evidence" value="ECO:0007669"/>
    <property type="project" value="TreeGrafter"/>
</dbReference>
<gene>
    <name evidence="6" type="ORF">DGYR_LOCUS6180</name>
</gene>
<dbReference type="PANTHER" id="PTHR46090:SF2">
    <property type="entry name" value="ADP-RIBOSYLATION FACTOR-LIKE PROTEIN 13B"/>
    <property type="match status" value="1"/>
</dbReference>
<dbReference type="AlphaFoldDB" id="A0A7I8VPM8"/>
<keyword evidence="1 3" id="KW-0547">Nucleotide-binding</keyword>
<keyword evidence="7" id="KW-1185">Reference proteome</keyword>
<reference evidence="6 7" key="1">
    <citation type="submission" date="2020-08" db="EMBL/GenBank/DDBJ databases">
        <authorList>
            <person name="Hejnol A."/>
        </authorList>
    </citation>
    <scope>NUCLEOTIDE SEQUENCE [LARGE SCALE GENOMIC DNA]</scope>
</reference>
<feature type="binding site" evidence="3">
    <location>
        <position position="74"/>
    </location>
    <ligand>
        <name>GTP</name>
        <dbReference type="ChEBI" id="CHEBI:37565"/>
    </ligand>
</feature>
<comment type="caution">
    <text evidence="6">The sequence shown here is derived from an EMBL/GenBank/DDBJ whole genome shotgun (WGS) entry which is preliminary data.</text>
</comment>
<dbReference type="InterPro" id="IPR027417">
    <property type="entry name" value="P-loop_NTPase"/>
</dbReference>
<name>A0A7I8VPM8_9ANNE</name>
<feature type="binding site" evidence="4">
    <location>
        <position position="35"/>
    </location>
    <ligand>
        <name>Mg(2+)</name>
        <dbReference type="ChEBI" id="CHEBI:18420"/>
    </ligand>
</feature>
<dbReference type="Gene3D" id="3.40.50.300">
    <property type="entry name" value="P-loop containing nucleotide triphosphate hydrolases"/>
    <property type="match status" value="1"/>
</dbReference>
<feature type="binding site" evidence="3">
    <location>
        <begin position="28"/>
        <end position="35"/>
    </location>
    <ligand>
        <name>GTP</name>
        <dbReference type="ChEBI" id="CHEBI:37565"/>
    </ligand>
</feature>
<dbReference type="InterPro" id="IPR051995">
    <property type="entry name" value="Ciliary_GTPase"/>
</dbReference>